<dbReference type="InterPro" id="IPR002213">
    <property type="entry name" value="UDP_glucos_trans"/>
</dbReference>
<sequence length="491" mass="55863">MEEQGKFLHIVMFPWLAIGHLRPFLRLSICLARKGHRISFVSTPRNLQRAVKVPQDVSHLINVVAFPLPEVEHLPPHAESSMDVPHVKQQLLKVAFDLLRPSVRDFLDNARPKPDWIVYDYASHWLPQLAEEMGISRAFFSLFTAAFMAFLGPPSALMDQKYSRSTAADFTVVPEWIPFSIAQLRSVQIISHFQILKLNLEPEFYQCFPGGKILVPSLETDADGNEYDSGTSDSIRFGLSIDGSEIVIFRSCVEFEPEWFDLVRQLYQKPVIPVGVLPVEDKDEEDDSNKEWPKIKQWLDAQKDDSLVYVALGTEAALSQTEARELALGLEQCGLPFFWVLNRNYLPQMLPDGFRERVANRGMVYTEWAPQIKILSHPAVGAFLTHCGWNSTTEALGFGRVLILFPVMNDQGPNARLLQEKKVGVEIPRNEKDGSFTRDSVAETVRLVLVSEEGRKVRENARKMKELFGDRSRSSSYVDSLVHHMVQTRTR</sequence>
<protein>
    <submittedName>
        <fullName evidence="3">UDP-glycosyltransferase 91C1</fullName>
    </submittedName>
</protein>
<evidence type="ECO:0000256" key="2">
    <source>
        <dbReference type="ARBA" id="ARBA00022679"/>
    </source>
</evidence>
<reference evidence="3" key="2">
    <citation type="journal article" date="2024" name="Plant">
        <title>Genomic evolution and insights into agronomic trait innovations of Sesamum species.</title>
        <authorList>
            <person name="Miao H."/>
            <person name="Wang L."/>
            <person name="Qu L."/>
            <person name="Liu H."/>
            <person name="Sun Y."/>
            <person name="Le M."/>
            <person name="Wang Q."/>
            <person name="Wei S."/>
            <person name="Zheng Y."/>
            <person name="Lin W."/>
            <person name="Duan Y."/>
            <person name="Cao H."/>
            <person name="Xiong S."/>
            <person name="Wang X."/>
            <person name="Wei L."/>
            <person name="Li C."/>
            <person name="Ma Q."/>
            <person name="Ju M."/>
            <person name="Zhao R."/>
            <person name="Li G."/>
            <person name="Mu C."/>
            <person name="Tian Q."/>
            <person name="Mei H."/>
            <person name="Zhang T."/>
            <person name="Gao T."/>
            <person name="Zhang H."/>
        </authorList>
    </citation>
    <scope>NUCLEOTIDE SEQUENCE</scope>
    <source>
        <strain evidence="3">G02</strain>
    </source>
</reference>
<proteinExistence type="inferred from homology"/>
<dbReference type="PANTHER" id="PTHR48049">
    <property type="entry name" value="GLYCOSYLTRANSFERASE"/>
    <property type="match status" value="1"/>
</dbReference>
<dbReference type="FunFam" id="3.40.50.2000:FF:000037">
    <property type="entry name" value="Glycosyltransferase"/>
    <property type="match status" value="1"/>
</dbReference>
<organism evidence="3">
    <name type="scientific">Sesamum radiatum</name>
    <name type="common">Black benniseed</name>
    <dbReference type="NCBI Taxonomy" id="300843"/>
    <lineage>
        <taxon>Eukaryota</taxon>
        <taxon>Viridiplantae</taxon>
        <taxon>Streptophyta</taxon>
        <taxon>Embryophyta</taxon>
        <taxon>Tracheophyta</taxon>
        <taxon>Spermatophyta</taxon>
        <taxon>Magnoliopsida</taxon>
        <taxon>eudicotyledons</taxon>
        <taxon>Gunneridae</taxon>
        <taxon>Pentapetalae</taxon>
        <taxon>asterids</taxon>
        <taxon>lamiids</taxon>
        <taxon>Lamiales</taxon>
        <taxon>Pedaliaceae</taxon>
        <taxon>Sesamum</taxon>
    </lineage>
</organism>
<dbReference type="Pfam" id="PF00201">
    <property type="entry name" value="UDPGT"/>
    <property type="match status" value="1"/>
</dbReference>
<dbReference type="InterPro" id="IPR050481">
    <property type="entry name" value="UDP-glycosyltransf_plant"/>
</dbReference>
<comment type="similarity">
    <text evidence="1">Belongs to the UDP-glycosyltransferase family.</text>
</comment>
<dbReference type="Gene3D" id="3.40.50.2000">
    <property type="entry name" value="Glycogen Phosphorylase B"/>
    <property type="match status" value="2"/>
</dbReference>
<evidence type="ECO:0000313" key="3">
    <source>
        <dbReference type="EMBL" id="KAL0340662.1"/>
    </source>
</evidence>
<gene>
    <name evidence="3" type="ORF">Sradi_4583000</name>
</gene>
<evidence type="ECO:0000256" key="1">
    <source>
        <dbReference type="ARBA" id="ARBA00009995"/>
    </source>
</evidence>
<comment type="caution">
    <text evidence="3">The sequence shown here is derived from an EMBL/GenBank/DDBJ whole genome shotgun (WGS) entry which is preliminary data.</text>
</comment>
<reference evidence="3" key="1">
    <citation type="submission" date="2020-06" db="EMBL/GenBank/DDBJ databases">
        <authorList>
            <person name="Li T."/>
            <person name="Hu X."/>
            <person name="Zhang T."/>
            <person name="Song X."/>
            <person name="Zhang H."/>
            <person name="Dai N."/>
            <person name="Sheng W."/>
            <person name="Hou X."/>
            <person name="Wei L."/>
        </authorList>
    </citation>
    <scope>NUCLEOTIDE SEQUENCE</scope>
    <source>
        <strain evidence="3">G02</strain>
        <tissue evidence="3">Leaf</tissue>
    </source>
</reference>
<name>A0AAW2NCP5_SESRA</name>
<dbReference type="EMBL" id="JACGWJ010000020">
    <property type="protein sequence ID" value="KAL0340662.1"/>
    <property type="molecule type" value="Genomic_DNA"/>
</dbReference>
<dbReference type="SUPFAM" id="SSF53756">
    <property type="entry name" value="UDP-Glycosyltransferase/glycogen phosphorylase"/>
    <property type="match status" value="1"/>
</dbReference>
<keyword evidence="2" id="KW-0808">Transferase</keyword>
<dbReference type="AlphaFoldDB" id="A0AAW2NCP5"/>
<accession>A0AAW2NCP5</accession>
<dbReference type="PANTHER" id="PTHR48049:SF138">
    <property type="entry name" value="UDP-GLYCOSYLTRANSFERASE 91C1"/>
    <property type="match status" value="1"/>
</dbReference>
<dbReference type="GO" id="GO:0035251">
    <property type="term" value="F:UDP-glucosyltransferase activity"/>
    <property type="evidence" value="ECO:0007669"/>
    <property type="project" value="InterPro"/>
</dbReference>
<dbReference type="CDD" id="cd03784">
    <property type="entry name" value="GT1_Gtf-like"/>
    <property type="match status" value="1"/>
</dbReference>